<dbReference type="EMBL" id="RPOK01000001">
    <property type="protein sequence ID" value="RPJ68570.1"/>
    <property type="molecule type" value="Genomic_DNA"/>
</dbReference>
<dbReference type="Proteomes" id="UP000275281">
    <property type="component" value="Unassembled WGS sequence"/>
</dbReference>
<proteinExistence type="predicted"/>
<dbReference type="Pfam" id="PF07700">
    <property type="entry name" value="HNOB"/>
    <property type="match status" value="1"/>
</dbReference>
<dbReference type="RefSeq" id="WP_124026571.1">
    <property type="nucleotide sequence ID" value="NZ_JBHRSN010000005.1"/>
</dbReference>
<protein>
    <recommendedName>
        <fullName evidence="1">Heme NO-binding domain-containing protein</fullName>
    </recommendedName>
</protein>
<dbReference type="AlphaFoldDB" id="A0A3N5Y4P9"/>
<dbReference type="InterPro" id="IPR011644">
    <property type="entry name" value="Heme_NO-bd"/>
</dbReference>
<dbReference type="OrthoDB" id="7266652at2"/>
<comment type="caution">
    <text evidence="2">The sequence shown here is derived from an EMBL/GenBank/DDBJ whole genome shotgun (WGS) entry which is preliminary data.</text>
</comment>
<accession>A0A3N5Y4P9</accession>
<feature type="domain" description="Heme NO-binding" evidence="1">
    <location>
        <begin position="2"/>
        <end position="161"/>
    </location>
</feature>
<dbReference type="Gene3D" id="3.90.1520.10">
    <property type="entry name" value="H-NOX domain"/>
    <property type="match status" value="1"/>
</dbReference>
<keyword evidence="3" id="KW-1185">Reference proteome</keyword>
<name>A0A3N5Y4P9_9ALTE</name>
<gene>
    <name evidence="2" type="ORF">DRW07_03980</name>
</gene>
<sequence length="175" mass="20077">MKGIIFYKFNRMVETVFGADMLEQVLSNSHLASEGIYTVNGYYSHDELVEQVRVLSELTEMDVSQIIFDFGVFLFGELVRLPSPFMSNYKDAFTMIADVDSVIHPEVQRQHPDANLPRFETLLRDEKTLKIVYRSSRHFDDLAHGLMQGCLNHFGEKASIKSEPYQSGTLFILSK</sequence>
<dbReference type="InterPro" id="IPR038158">
    <property type="entry name" value="H-NOX_domain_sf"/>
</dbReference>
<evidence type="ECO:0000259" key="1">
    <source>
        <dbReference type="Pfam" id="PF07700"/>
    </source>
</evidence>
<evidence type="ECO:0000313" key="2">
    <source>
        <dbReference type="EMBL" id="RPJ68570.1"/>
    </source>
</evidence>
<dbReference type="SUPFAM" id="SSF111126">
    <property type="entry name" value="Ligand-binding domain in the NO signalling and Golgi transport"/>
    <property type="match status" value="1"/>
</dbReference>
<dbReference type="InterPro" id="IPR024096">
    <property type="entry name" value="NO_sig/Golgi_transp_ligand-bd"/>
</dbReference>
<evidence type="ECO:0000313" key="3">
    <source>
        <dbReference type="Proteomes" id="UP000275281"/>
    </source>
</evidence>
<dbReference type="GO" id="GO:0020037">
    <property type="term" value="F:heme binding"/>
    <property type="evidence" value="ECO:0007669"/>
    <property type="project" value="InterPro"/>
</dbReference>
<reference evidence="2 3" key="1">
    <citation type="submission" date="2018-11" db="EMBL/GenBank/DDBJ databases">
        <authorList>
            <person name="Ye M.-Q."/>
            <person name="Du Z.-J."/>
        </authorList>
    </citation>
    <scope>NUCLEOTIDE SEQUENCE [LARGE SCALE GENOMIC DNA]</scope>
    <source>
        <strain evidence="2 3">U0105</strain>
    </source>
</reference>
<organism evidence="2 3">
    <name type="scientific">Alteromonas sediminis</name>
    <dbReference type="NCBI Taxonomy" id="2259342"/>
    <lineage>
        <taxon>Bacteria</taxon>
        <taxon>Pseudomonadati</taxon>
        <taxon>Pseudomonadota</taxon>
        <taxon>Gammaproteobacteria</taxon>
        <taxon>Alteromonadales</taxon>
        <taxon>Alteromonadaceae</taxon>
        <taxon>Alteromonas/Salinimonas group</taxon>
        <taxon>Alteromonas</taxon>
    </lineage>
</organism>